<sequence length="229" mass="25327">MRFPGSVLQGVQGGKGHYFRIGCQRVMERLGKQMGIDSDVEIEMYGRMMIALGAIEDCREFAAFIPEVRTNMAYASPGAKTPADVLAIEGRITVVGGMPHAAGRPRFGASGHLARFVLGIMQDHPEIRVAINFSSPPDLIQWLEWYCRQKDWPFAVIDRSEESTGGRNIEGSTMSWKAAEAIRKTGDRAPKIICDRGDFGKEPVSVIVGPEPISTVTELLSIVREYSRR</sequence>
<dbReference type="InterPro" id="IPR019293">
    <property type="entry name" value="ThiN"/>
</dbReference>
<dbReference type="SUPFAM" id="SSF53639">
    <property type="entry name" value="AraD/HMP-PK domain-like"/>
    <property type="match status" value="1"/>
</dbReference>
<dbReference type="HOGENOM" id="CLU_105304_0_0_2"/>
<organism evidence="2 3">
    <name type="scientific">Methanoregula formicica (strain DSM 22288 / NBRC 105244 / SMSP)</name>
    <dbReference type="NCBI Taxonomy" id="593750"/>
    <lineage>
        <taxon>Archaea</taxon>
        <taxon>Methanobacteriati</taxon>
        <taxon>Methanobacteriota</taxon>
        <taxon>Stenosarchaea group</taxon>
        <taxon>Methanomicrobia</taxon>
        <taxon>Methanomicrobiales</taxon>
        <taxon>Methanoregulaceae</taxon>
        <taxon>Methanoregula</taxon>
    </lineage>
</organism>
<dbReference type="Proteomes" id="UP000010824">
    <property type="component" value="Chromosome"/>
</dbReference>
<dbReference type="InterPro" id="IPR036409">
    <property type="entry name" value="Aldolase_II/adducin_N_sf"/>
</dbReference>
<dbReference type="Gene3D" id="3.40.225.10">
    <property type="entry name" value="Class II aldolase/adducin N-terminal domain"/>
    <property type="match status" value="1"/>
</dbReference>
<keyword evidence="3" id="KW-1185">Reference proteome</keyword>
<dbReference type="InParanoid" id="L0HDC2"/>
<protein>
    <recommendedName>
        <fullName evidence="1">Thiamine-phosphate synthase ThiN domain-containing protein</fullName>
    </recommendedName>
</protein>
<proteinExistence type="predicted"/>
<dbReference type="PANTHER" id="PTHR40730:SF4">
    <property type="entry name" value="TRANSCRIPTIONAL REGULATOR"/>
    <property type="match status" value="1"/>
</dbReference>
<dbReference type="Pfam" id="PF10120">
    <property type="entry name" value="ThiN"/>
    <property type="match status" value="1"/>
</dbReference>
<accession>L0HDC2</accession>
<evidence type="ECO:0000313" key="3">
    <source>
        <dbReference type="Proteomes" id="UP000010824"/>
    </source>
</evidence>
<dbReference type="EMBL" id="CP003167">
    <property type="protein sequence ID" value="AGB01318.1"/>
    <property type="molecule type" value="Genomic_DNA"/>
</dbReference>
<name>L0HDC2_METFS</name>
<dbReference type="eggNOG" id="arCOG00021">
    <property type="taxonomic scope" value="Archaea"/>
</dbReference>
<dbReference type="PANTHER" id="PTHR40730">
    <property type="entry name" value="TRANSCRIPTIONAL REGULATOR PROTEIN-LIKE PROTEIN"/>
    <property type="match status" value="1"/>
</dbReference>
<reference evidence="3" key="1">
    <citation type="submission" date="2011-12" db="EMBL/GenBank/DDBJ databases">
        <title>Complete sequence of Methanoregula formicicum SMSP.</title>
        <authorList>
            <person name="Lucas S."/>
            <person name="Han J."/>
            <person name="Lapidus A."/>
            <person name="Cheng J.-F."/>
            <person name="Goodwin L."/>
            <person name="Pitluck S."/>
            <person name="Peters L."/>
            <person name="Ovchinnikova G."/>
            <person name="Teshima H."/>
            <person name="Detter J.C."/>
            <person name="Han C."/>
            <person name="Tapia R."/>
            <person name="Land M."/>
            <person name="Hauser L."/>
            <person name="Kyrpides N."/>
            <person name="Ivanova N."/>
            <person name="Pagani I."/>
            <person name="Imachi H."/>
            <person name="Tamaki H."/>
            <person name="Sekiguchi Y."/>
            <person name="Kamagata Y."/>
            <person name="Cadillo-Quiroz H."/>
            <person name="Zinder S."/>
            <person name="Liu W.-T."/>
            <person name="Woyke T."/>
        </authorList>
    </citation>
    <scope>NUCLEOTIDE SEQUENCE [LARGE SCALE GENOMIC DNA]</scope>
    <source>
        <strain evidence="3">DSM 22288 / NBRC 105244 / SMSP</strain>
    </source>
</reference>
<dbReference type="KEGG" id="mfo:Metfor_0237"/>
<evidence type="ECO:0000259" key="1">
    <source>
        <dbReference type="Pfam" id="PF10120"/>
    </source>
</evidence>
<gene>
    <name evidence="2" type="ordered locus">Metfor_0237</name>
</gene>
<dbReference type="AlphaFoldDB" id="L0HDC2"/>
<evidence type="ECO:0000313" key="2">
    <source>
        <dbReference type="EMBL" id="AGB01318.1"/>
    </source>
</evidence>
<reference evidence="2 3" key="2">
    <citation type="journal article" date="2014" name="Genome Announc.">
        <title>Complete Genome Sequence of Methanoregula formicica SMSPT, a Mesophilic Hydrogenotrophic Methanogen Isolated from a Methanogenic Upflow Anaerobic Sludge Blanket Reactor.</title>
        <authorList>
            <person name="Yamamoto K."/>
            <person name="Tamaki H."/>
            <person name="Cadillo-Quiroz H."/>
            <person name="Imachi H."/>
            <person name="Kyrpides N."/>
            <person name="Woyke T."/>
            <person name="Goodwin L."/>
            <person name="Zinder S.H."/>
            <person name="Kamagata Y."/>
            <person name="Liu W.T."/>
        </authorList>
    </citation>
    <scope>NUCLEOTIDE SEQUENCE [LARGE SCALE GENOMIC DNA]</scope>
    <source>
        <strain evidence="3">DSM 22288 / NBRC 105244 / SMSP</strain>
    </source>
</reference>
<dbReference type="STRING" id="593750.Metfor_0237"/>
<feature type="domain" description="Thiamine-phosphate synthase ThiN" evidence="1">
    <location>
        <begin position="48"/>
        <end position="220"/>
    </location>
</feature>